<name>A0A2T4A0W1_TRIHA</name>
<dbReference type="RefSeq" id="XP_024770377.1">
    <property type="nucleotide sequence ID" value="XM_024919695.1"/>
</dbReference>
<dbReference type="Proteomes" id="UP000241690">
    <property type="component" value="Unassembled WGS sequence"/>
</dbReference>
<dbReference type="EMBL" id="KZ679687">
    <property type="protein sequence ID" value="PTB50700.1"/>
    <property type="molecule type" value="Genomic_DNA"/>
</dbReference>
<sequence>MTTLPAWVGTGGQTDRPVGGRPCSSFFSFGCDGSLALAQNSPALSRFGTTHRSFLNFFPAPSDLPNAPNDTGTVRPGAPVQHQPIHPIGRTCKVQDGQRANQTVGARERARSAYKDVRTTSMCMICRGQRASSMLVFPHPCPRLEDFGLLP</sequence>
<reference evidence="1 2" key="1">
    <citation type="submission" date="2016-07" db="EMBL/GenBank/DDBJ databases">
        <title>Multiple horizontal gene transfer events from other fungi enriched the ability of initially mycotrophic Trichoderma (Ascomycota) to feed on dead plant biomass.</title>
        <authorList>
            <consortium name="DOE Joint Genome Institute"/>
            <person name="Aerts A."/>
            <person name="Atanasova L."/>
            <person name="Chenthamara K."/>
            <person name="Zhang J."/>
            <person name="Grujic M."/>
            <person name="Henrissat B."/>
            <person name="Kuo A."/>
            <person name="Salamov A."/>
            <person name="Lipzen A."/>
            <person name="Labutti K."/>
            <person name="Barry K."/>
            <person name="Miao Y."/>
            <person name="Rahimi M.J."/>
            <person name="Shen Q."/>
            <person name="Grigoriev I.V."/>
            <person name="Kubicek C.P."/>
            <person name="Druzhinina I.S."/>
        </authorList>
    </citation>
    <scope>NUCLEOTIDE SEQUENCE [LARGE SCALE GENOMIC DNA]</scope>
    <source>
        <strain evidence="1 2">CBS 226.95</strain>
    </source>
</reference>
<evidence type="ECO:0000313" key="2">
    <source>
        <dbReference type="Proteomes" id="UP000241690"/>
    </source>
</evidence>
<proteinExistence type="predicted"/>
<evidence type="ECO:0000313" key="1">
    <source>
        <dbReference type="EMBL" id="PTB50700.1"/>
    </source>
</evidence>
<accession>A0A2T4A0W1</accession>
<protein>
    <submittedName>
        <fullName evidence="1">Uncharacterized protein</fullName>
    </submittedName>
</protein>
<dbReference type="GeneID" id="36628264"/>
<organism evidence="1 2">
    <name type="scientific">Trichoderma harzianum CBS 226.95</name>
    <dbReference type="NCBI Taxonomy" id="983964"/>
    <lineage>
        <taxon>Eukaryota</taxon>
        <taxon>Fungi</taxon>
        <taxon>Dikarya</taxon>
        <taxon>Ascomycota</taxon>
        <taxon>Pezizomycotina</taxon>
        <taxon>Sordariomycetes</taxon>
        <taxon>Hypocreomycetidae</taxon>
        <taxon>Hypocreales</taxon>
        <taxon>Hypocreaceae</taxon>
        <taxon>Trichoderma</taxon>
    </lineage>
</organism>
<keyword evidence="2" id="KW-1185">Reference proteome</keyword>
<dbReference type="AlphaFoldDB" id="A0A2T4A0W1"/>
<gene>
    <name evidence="1" type="ORF">M431DRAFT_511623</name>
</gene>